<evidence type="ECO:0000256" key="1">
    <source>
        <dbReference type="SAM" id="MobiDB-lite"/>
    </source>
</evidence>
<feature type="region of interest" description="Disordered" evidence="1">
    <location>
        <begin position="45"/>
        <end position="65"/>
    </location>
</feature>
<dbReference type="AlphaFoldDB" id="A0A1X0NWH0"/>
<protein>
    <submittedName>
        <fullName evidence="2">Uncharacterized protein</fullName>
    </submittedName>
</protein>
<evidence type="ECO:0000313" key="3">
    <source>
        <dbReference type="Proteomes" id="UP000192257"/>
    </source>
</evidence>
<feature type="region of interest" description="Disordered" evidence="1">
    <location>
        <begin position="1"/>
        <end position="22"/>
    </location>
</feature>
<gene>
    <name evidence="2" type="ORF">TM35_000173320</name>
</gene>
<dbReference type="VEuPathDB" id="TriTrypDB:TM35_000173320"/>
<proteinExistence type="predicted"/>
<dbReference type="RefSeq" id="XP_028882526.1">
    <property type="nucleotide sequence ID" value="XM_029026411.1"/>
</dbReference>
<dbReference type="GeneID" id="39986191"/>
<feature type="non-terminal residue" evidence="2">
    <location>
        <position position="179"/>
    </location>
</feature>
<comment type="caution">
    <text evidence="2">The sequence shown here is derived from an EMBL/GenBank/DDBJ whole genome shotgun (WGS) entry which is preliminary data.</text>
</comment>
<dbReference type="EMBL" id="NBCO01000017">
    <property type="protein sequence ID" value="ORC88460.1"/>
    <property type="molecule type" value="Genomic_DNA"/>
</dbReference>
<organism evidence="2 3">
    <name type="scientific">Trypanosoma theileri</name>
    <dbReference type="NCBI Taxonomy" id="67003"/>
    <lineage>
        <taxon>Eukaryota</taxon>
        <taxon>Discoba</taxon>
        <taxon>Euglenozoa</taxon>
        <taxon>Kinetoplastea</taxon>
        <taxon>Metakinetoplastina</taxon>
        <taxon>Trypanosomatida</taxon>
        <taxon>Trypanosomatidae</taxon>
        <taxon>Trypanosoma</taxon>
    </lineage>
</organism>
<reference evidence="2 3" key="1">
    <citation type="submission" date="2017-03" db="EMBL/GenBank/DDBJ databases">
        <title>An alternative strategy for trypanosome survival in the mammalian bloodstream revealed through genome and transcriptome analysis of the ubiquitous bovine parasite Trypanosoma (Megatrypanum) theileri.</title>
        <authorList>
            <person name="Kelly S."/>
            <person name="Ivens A."/>
            <person name="Mott A."/>
            <person name="O'Neill E."/>
            <person name="Emms D."/>
            <person name="Macleod O."/>
            <person name="Voorheis P."/>
            <person name="Matthews J."/>
            <person name="Matthews K."/>
            <person name="Carrington M."/>
        </authorList>
    </citation>
    <scope>NUCLEOTIDE SEQUENCE [LARGE SCALE GENOMIC DNA]</scope>
    <source>
        <strain evidence="2">Edinburgh</strain>
    </source>
</reference>
<name>A0A1X0NWH0_9TRYP</name>
<keyword evidence="3" id="KW-1185">Reference proteome</keyword>
<evidence type="ECO:0000313" key="2">
    <source>
        <dbReference type="EMBL" id="ORC88460.1"/>
    </source>
</evidence>
<accession>A0A1X0NWH0</accession>
<dbReference type="Proteomes" id="UP000192257">
    <property type="component" value="Unassembled WGS sequence"/>
</dbReference>
<sequence>MNASEFSHRGRPKRNGPWDVNYPNGPLQDINCGGQNYNNGHATMPLNTSMRAPRKRTDGSNAKQITPRRGIKIRRNSKTPSSRITTTTTKRRSTNIKQCSLVQYMFVWLMFTYDLYCYLECMKYQVSTVQRCLLGWKPPRHEAGDMVITVATKRLTQTMGYTGEPRQVLHTYSGRLPRF</sequence>